<sequence>MLLQVTCILVKLSTIIIICASAAIASSLLSPQHCANEAYLLSTNLACGELGSGDLLSTIGRAGVELFVKNRGPAYFHPWSFDPLCTPVLEKLDSEVCVYTNASFGMGRGISILTTPAIAKKFASLPPFQDELAIKKADIAGKPWSTRQIEGKGIGMIASRDLKRGDLITSTTPVLLVYPSSFLRSSIMELLLRRAIEQLPRSSQDAYLNLATIFGDEAVKIQDVLKANTFEVQVGGVMHLAVFPEQSRMNHDCGPNAQYYIDHERLTHYVHATRPILKGEEITISYTDPLQPTSDRQKHLKVAFHFTCSCSRCSSASESDSILRQITQLVMTLSNIDYKYDGTPEMAEKLIKLHEHEGLEGFMAMAYSLAALTYSSIGDEQGTIFNAQKAWEVSRMRNGPGMNDDEIWKDAIENPRELWNWGKALKFKKSEM</sequence>
<dbReference type="SMART" id="SM00317">
    <property type="entry name" value="SET"/>
    <property type="match status" value="1"/>
</dbReference>
<dbReference type="PANTHER" id="PTHR47332">
    <property type="entry name" value="SET DOMAIN-CONTAINING PROTEIN 5"/>
    <property type="match status" value="1"/>
</dbReference>
<feature type="domain" description="SET" evidence="2">
    <location>
        <begin position="142"/>
        <end position="287"/>
    </location>
</feature>
<evidence type="ECO:0000313" key="4">
    <source>
        <dbReference type="Proteomes" id="UP000566819"/>
    </source>
</evidence>
<accession>A0A8H4RX06</accession>
<dbReference type="SUPFAM" id="SSF82199">
    <property type="entry name" value="SET domain"/>
    <property type="match status" value="1"/>
</dbReference>
<dbReference type="Proteomes" id="UP000566819">
    <property type="component" value="Unassembled WGS sequence"/>
</dbReference>
<dbReference type="Gene3D" id="2.170.270.10">
    <property type="entry name" value="SET domain"/>
    <property type="match status" value="1"/>
</dbReference>
<dbReference type="Gene3D" id="1.25.40.10">
    <property type="entry name" value="Tetratricopeptide repeat domain"/>
    <property type="match status" value="1"/>
</dbReference>
<protein>
    <recommendedName>
        <fullName evidence="2">SET domain-containing protein</fullName>
    </recommendedName>
</protein>
<dbReference type="Pfam" id="PF00856">
    <property type="entry name" value="SET"/>
    <property type="match status" value="1"/>
</dbReference>
<keyword evidence="4" id="KW-1185">Reference proteome</keyword>
<dbReference type="PANTHER" id="PTHR47332:SF6">
    <property type="entry name" value="SET DOMAIN-CONTAINING PROTEIN"/>
    <property type="match status" value="1"/>
</dbReference>
<evidence type="ECO:0000259" key="2">
    <source>
        <dbReference type="PROSITE" id="PS50280"/>
    </source>
</evidence>
<name>A0A8H4RX06_9HELO</name>
<keyword evidence="1" id="KW-0732">Signal</keyword>
<dbReference type="InterPro" id="IPR046341">
    <property type="entry name" value="SET_dom_sf"/>
</dbReference>
<dbReference type="AlphaFoldDB" id="A0A8H4RX06"/>
<proteinExistence type="predicted"/>
<dbReference type="OrthoDB" id="265717at2759"/>
<organism evidence="3 4">
    <name type="scientific">Cudoniella acicularis</name>
    <dbReference type="NCBI Taxonomy" id="354080"/>
    <lineage>
        <taxon>Eukaryota</taxon>
        <taxon>Fungi</taxon>
        <taxon>Dikarya</taxon>
        <taxon>Ascomycota</taxon>
        <taxon>Pezizomycotina</taxon>
        <taxon>Leotiomycetes</taxon>
        <taxon>Helotiales</taxon>
        <taxon>Tricladiaceae</taxon>
        <taxon>Cudoniella</taxon>
    </lineage>
</organism>
<reference evidence="3 4" key="1">
    <citation type="submission" date="2020-03" db="EMBL/GenBank/DDBJ databases">
        <title>Draft Genome Sequence of Cudoniella acicularis.</title>
        <authorList>
            <person name="Buettner E."/>
            <person name="Kellner H."/>
        </authorList>
    </citation>
    <scope>NUCLEOTIDE SEQUENCE [LARGE SCALE GENOMIC DNA]</scope>
    <source>
        <strain evidence="3 4">DSM 108380</strain>
    </source>
</reference>
<dbReference type="InterPro" id="IPR011990">
    <property type="entry name" value="TPR-like_helical_dom_sf"/>
</dbReference>
<dbReference type="InterPro" id="IPR001214">
    <property type="entry name" value="SET_dom"/>
</dbReference>
<evidence type="ECO:0000256" key="1">
    <source>
        <dbReference type="SAM" id="SignalP"/>
    </source>
</evidence>
<dbReference type="EMBL" id="JAAMPI010000019">
    <property type="protein sequence ID" value="KAF4637562.1"/>
    <property type="molecule type" value="Genomic_DNA"/>
</dbReference>
<feature type="chain" id="PRO_5034963971" description="SET domain-containing protein" evidence="1">
    <location>
        <begin position="26"/>
        <end position="432"/>
    </location>
</feature>
<feature type="signal peptide" evidence="1">
    <location>
        <begin position="1"/>
        <end position="25"/>
    </location>
</feature>
<dbReference type="CDD" id="cd20071">
    <property type="entry name" value="SET_SMYD"/>
    <property type="match status" value="1"/>
</dbReference>
<gene>
    <name evidence="3" type="ORF">G7Y89_g544</name>
</gene>
<comment type="caution">
    <text evidence="3">The sequence shown here is derived from an EMBL/GenBank/DDBJ whole genome shotgun (WGS) entry which is preliminary data.</text>
</comment>
<evidence type="ECO:0000313" key="3">
    <source>
        <dbReference type="EMBL" id="KAF4637562.1"/>
    </source>
</evidence>
<dbReference type="PROSITE" id="PS50280">
    <property type="entry name" value="SET"/>
    <property type="match status" value="1"/>
</dbReference>
<dbReference type="InterPro" id="IPR053185">
    <property type="entry name" value="SET_domain_protein"/>
</dbReference>